<evidence type="ECO:0000313" key="3">
    <source>
        <dbReference type="EMBL" id="OGC69576.1"/>
    </source>
</evidence>
<dbReference type="InterPro" id="IPR002656">
    <property type="entry name" value="Acyl_transf_3_dom"/>
</dbReference>
<sequence length="365" mass="42054">MQINVVDPLYQTALFVTFLSFLLIISLKRDSGPHEMNISHTNELKGVAILMVIFSHIGYFLSANQTFLYPLSVAGGVGVNIFLFLSGYGLATSEIKSTKPVLQFYTKRLKNIFPSMWVVLVSFLLLDLLVLHKSYPLKTVILNFLGFFPNADIDTAINSPLWYFTLILFYYLLFPLVYRKEKYVISALILVVVGYVFSHMKLPVTKDVLKLYQLHYLAFPLGVLFAHFYIKKPGIKIKNYLTKVFSEKWLVTFSFYALNLLLLICFGYMAINSGVGEKVWVEQLISILTVLVLVLVLLLKDVQSKLLIVLGEYSYEIYLIQWPLLYRYDYIYKEFPPFMGTLIYLVLFLALGYMMKKTLKALIKA</sequence>
<feature type="transmembrane region" description="Helical" evidence="1">
    <location>
        <begin position="183"/>
        <end position="200"/>
    </location>
</feature>
<keyword evidence="1" id="KW-0812">Transmembrane</keyword>
<comment type="caution">
    <text evidence="3">The sequence shown here is derived from an EMBL/GenBank/DDBJ whole genome shotgun (WGS) entry which is preliminary data.</text>
</comment>
<keyword evidence="1" id="KW-0472">Membrane</keyword>
<evidence type="ECO:0000259" key="2">
    <source>
        <dbReference type="Pfam" id="PF01757"/>
    </source>
</evidence>
<proteinExistence type="predicted"/>
<feature type="transmembrane region" description="Helical" evidence="1">
    <location>
        <begin position="283"/>
        <end position="299"/>
    </location>
</feature>
<accession>A0A1F4WJM0</accession>
<dbReference type="EMBL" id="MEWA01000019">
    <property type="protein sequence ID" value="OGC69576.1"/>
    <property type="molecule type" value="Genomic_DNA"/>
</dbReference>
<dbReference type="InterPro" id="IPR050879">
    <property type="entry name" value="Acyltransferase_3"/>
</dbReference>
<feature type="transmembrane region" description="Helical" evidence="1">
    <location>
        <begin position="161"/>
        <end position="178"/>
    </location>
</feature>
<evidence type="ECO:0000313" key="4">
    <source>
        <dbReference type="Proteomes" id="UP000179113"/>
    </source>
</evidence>
<feature type="domain" description="Acyltransferase 3" evidence="2">
    <location>
        <begin position="44"/>
        <end position="354"/>
    </location>
</feature>
<feature type="transmembrane region" description="Helical" evidence="1">
    <location>
        <begin position="212"/>
        <end position="230"/>
    </location>
</feature>
<gene>
    <name evidence="3" type="ORF">A2415_03305</name>
</gene>
<feature type="transmembrane region" description="Helical" evidence="1">
    <location>
        <begin position="306"/>
        <end position="325"/>
    </location>
</feature>
<feature type="transmembrane region" description="Helical" evidence="1">
    <location>
        <begin position="250"/>
        <end position="271"/>
    </location>
</feature>
<dbReference type="PANTHER" id="PTHR23028">
    <property type="entry name" value="ACETYLTRANSFERASE"/>
    <property type="match status" value="1"/>
</dbReference>
<protein>
    <recommendedName>
        <fullName evidence="2">Acyltransferase 3 domain-containing protein</fullName>
    </recommendedName>
</protein>
<feature type="transmembrane region" description="Helical" evidence="1">
    <location>
        <begin position="12"/>
        <end position="30"/>
    </location>
</feature>
<dbReference type="GO" id="GO:0016747">
    <property type="term" value="F:acyltransferase activity, transferring groups other than amino-acyl groups"/>
    <property type="evidence" value="ECO:0007669"/>
    <property type="project" value="InterPro"/>
</dbReference>
<dbReference type="AlphaFoldDB" id="A0A1F4WJM0"/>
<name>A0A1F4WJM0_UNCKA</name>
<reference evidence="3 4" key="1">
    <citation type="journal article" date="2016" name="Nat. Commun.">
        <title>Thousands of microbial genomes shed light on interconnected biogeochemical processes in an aquifer system.</title>
        <authorList>
            <person name="Anantharaman K."/>
            <person name="Brown C.T."/>
            <person name="Hug L.A."/>
            <person name="Sharon I."/>
            <person name="Castelle C.J."/>
            <person name="Probst A.J."/>
            <person name="Thomas B.C."/>
            <person name="Singh A."/>
            <person name="Wilkins M.J."/>
            <person name="Karaoz U."/>
            <person name="Brodie E.L."/>
            <person name="Williams K.H."/>
            <person name="Hubbard S.S."/>
            <person name="Banfield J.F."/>
        </authorList>
    </citation>
    <scope>NUCLEOTIDE SEQUENCE [LARGE SCALE GENOMIC DNA]</scope>
</reference>
<feature type="transmembrane region" description="Helical" evidence="1">
    <location>
        <begin position="337"/>
        <end position="355"/>
    </location>
</feature>
<evidence type="ECO:0000256" key="1">
    <source>
        <dbReference type="SAM" id="Phobius"/>
    </source>
</evidence>
<keyword evidence="1" id="KW-1133">Transmembrane helix</keyword>
<dbReference type="GO" id="GO:0016020">
    <property type="term" value="C:membrane"/>
    <property type="evidence" value="ECO:0007669"/>
    <property type="project" value="TreeGrafter"/>
</dbReference>
<feature type="transmembrane region" description="Helical" evidence="1">
    <location>
        <begin position="67"/>
        <end position="91"/>
    </location>
</feature>
<feature type="transmembrane region" description="Helical" evidence="1">
    <location>
        <begin position="112"/>
        <end position="131"/>
    </location>
</feature>
<feature type="transmembrane region" description="Helical" evidence="1">
    <location>
        <begin position="42"/>
        <end position="61"/>
    </location>
</feature>
<dbReference type="Pfam" id="PF01757">
    <property type="entry name" value="Acyl_transf_3"/>
    <property type="match status" value="1"/>
</dbReference>
<organism evidence="3 4">
    <name type="scientific">candidate division WWE3 bacterium RIFOXYC1_FULL_39_7</name>
    <dbReference type="NCBI Taxonomy" id="1802643"/>
    <lineage>
        <taxon>Bacteria</taxon>
        <taxon>Katanobacteria</taxon>
    </lineage>
</organism>
<dbReference type="Proteomes" id="UP000179113">
    <property type="component" value="Unassembled WGS sequence"/>
</dbReference>
<dbReference type="GO" id="GO:0000271">
    <property type="term" value="P:polysaccharide biosynthetic process"/>
    <property type="evidence" value="ECO:0007669"/>
    <property type="project" value="TreeGrafter"/>
</dbReference>
<dbReference type="PANTHER" id="PTHR23028:SF53">
    <property type="entry name" value="ACYL_TRANSF_3 DOMAIN-CONTAINING PROTEIN"/>
    <property type="match status" value="1"/>
</dbReference>